<dbReference type="Gene3D" id="3.40.630.30">
    <property type="match status" value="1"/>
</dbReference>
<evidence type="ECO:0000259" key="1">
    <source>
        <dbReference type="PROSITE" id="PS51186"/>
    </source>
</evidence>
<evidence type="ECO:0000313" key="2">
    <source>
        <dbReference type="EMBL" id="MBP2474308.1"/>
    </source>
</evidence>
<reference evidence="2 3" key="1">
    <citation type="submission" date="2021-03" db="EMBL/GenBank/DDBJ databases">
        <title>Sequencing the genomes of 1000 actinobacteria strains.</title>
        <authorList>
            <person name="Klenk H.-P."/>
        </authorList>
    </citation>
    <scope>NUCLEOTIDE SEQUENCE [LARGE SCALE GENOMIC DNA]</scope>
    <source>
        <strain evidence="2 3">DSM 44580</strain>
    </source>
</reference>
<organism evidence="2 3">
    <name type="scientific">Crossiella equi</name>
    <dbReference type="NCBI Taxonomy" id="130796"/>
    <lineage>
        <taxon>Bacteria</taxon>
        <taxon>Bacillati</taxon>
        <taxon>Actinomycetota</taxon>
        <taxon>Actinomycetes</taxon>
        <taxon>Pseudonocardiales</taxon>
        <taxon>Pseudonocardiaceae</taxon>
        <taxon>Crossiella</taxon>
    </lineage>
</organism>
<accession>A0ABS5ACJ5</accession>
<proteinExistence type="predicted"/>
<dbReference type="RefSeq" id="WP_209707045.1">
    <property type="nucleotide sequence ID" value="NZ_JAGIOO010000001.1"/>
</dbReference>
<evidence type="ECO:0000313" key="3">
    <source>
        <dbReference type="Proteomes" id="UP001519363"/>
    </source>
</evidence>
<feature type="domain" description="N-acetyltransferase" evidence="1">
    <location>
        <begin position="8"/>
        <end position="173"/>
    </location>
</feature>
<sequence length="173" mass="18430">MTGTRGNLTVRRGTVSDADTMLALFDDAVRWLTGRGQPGQWGTAPFSAIPQRVEQVRGWAEAGLLRVAEERGFTLAMSAVGPAPGYVPPAAEPELYVVALVGRRAPEARGAGGALLADARAEATRLGVRLLRVDCWAGGDGALVRYYTNAGFTPVETVQVGDWQGRVLELRLP</sequence>
<name>A0ABS5ACJ5_9PSEU</name>
<protein>
    <recommendedName>
        <fullName evidence="1">N-acetyltransferase domain-containing protein</fullName>
    </recommendedName>
</protein>
<dbReference type="InterPro" id="IPR016181">
    <property type="entry name" value="Acyl_CoA_acyltransferase"/>
</dbReference>
<dbReference type="EMBL" id="JAGIOO010000001">
    <property type="protein sequence ID" value="MBP2474308.1"/>
    <property type="molecule type" value="Genomic_DNA"/>
</dbReference>
<dbReference type="InterPro" id="IPR000182">
    <property type="entry name" value="GNAT_dom"/>
</dbReference>
<dbReference type="SUPFAM" id="SSF55729">
    <property type="entry name" value="Acyl-CoA N-acyltransferases (Nat)"/>
    <property type="match status" value="1"/>
</dbReference>
<dbReference type="Proteomes" id="UP001519363">
    <property type="component" value="Unassembled WGS sequence"/>
</dbReference>
<dbReference type="PROSITE" id="PS51186">
    <property type="entry name" value="GNAT"/>
    <property type="match status" value="1"/>
</dbReference>
<comment type="caution">
    <text evidence="2">The sequence shown here is derived from an EMBL/GenBank/DDBJ whole genome shotgun (WGS) entry which is preliminary data.</text>
</comment>
<keyword evidence="3" id="KW-1185">Reference proteome</keyword>
<gene>
    <name evidence="2" type="ORF">JOF53_003180</name>
</gene>